<dbReference type="SMART" id="SM00320">
    <property type="entry name" value="WD40"/>
    <property type="match status" value="2"/>
</dbReference>
<dbReference type="PANTHER" id="PTHR43979:SF1">
    <property type="entry name" value="PRE-MRNA-PROCESSING FACTOR 17"/>
    <property type="match status" value="1"/>
</dbReference>
<dbReference type="PROSITE" id="PS50294">
    <property type="entry name" value="WD_REPEATS_REGION"/>
    <property type="match status" value="2"/>
</dbReference>
<dbReference type="PANTHER" id="PTHR43979">
    <property type="entry name" value="PRE-MRNA-PROCESSING FACTOR 17"/>
    <property type="match status" value="1"/>
</dbReference>
<dbReference type="Gene3D" id="2.130.10.10">
    <property type="entry name" value="YVTN repeat-like/Quinoprotein amine dehydrogenase"/>
    <property type="match status" value="2"/>
</dbReference>
<reference evidence="3" key="1">
    <citation type="submission" date="2022-11" db="UniProtKB">
        <authorList>
            <consortium name="WormBaseParasite"/>
        </authorList>
    </citation>
    <scope>IDENTIFICATION</scope>
</reference>
<sequence length="228" mass="26521">MHAPQYIGVNLREEHVPERCFIPKKQVHIYKGHNKGINCIRWFPKSAHLFLSASMDSKVKLWEVYGKKSIVRTYAGHKMSVKDVTFNNDGTEFLSASFDRFIKLWDTETEYNFCREIPVDTKLIQNAGLHSIPTMTKSPTEKWIVGQSMDNRIVLFQLIDDKLRFAKKKAFKGHNVAGYACSVDFSPDMRVVFWTYCWNKPEEDPNWMSIGSRRRIVNSDGFQFLDIG</sequence>
<dbReference type="Proteomes" id="UP000887564">
    <property type="component" value="Unplaced"/>
</dbReference>
<dbReference type="PROSITE" id="PS50082">
    <property type="entry name" value="WD_REPEATS_2"/>
    <property type="match status" value="2"/>
</dbReference>
<dbReference type="InterPro" id="IPR036322">
    <property type="entry name" value="WD40_repeat_dom_sf"/>
</dbReference>
<dbReference type="Pfam" id="PF00400">
    <property type="entry name" value="WD40"/>
    <property type="match status" value="2"/>
</dbReference>
<feature type="repeat" description="WD" evidence="1">
    <location>
        <begin position="74"/>
        <end position="109"/>
    </location>
</feature>
<name>A0A914SDG1_PAREQ</name>
<evidence type="ECO:0000313" key="2">
    <source>
        <dbReference type="Proteomes" id="UP000887564"/>
    </source>
</evidence>
<dbReference type="AlphaFoldDB" id="A0A914SDG1"/>
<dbReference type="WBParaSite" id="PEQ_0001210601-mRNA-1">
    <property type="protein sequence ID" value="PEQ_0001210601-mRNA-1"/>
    <property type="gene ID" value="PEQ_0001210601"/>
</dbReference>
<dbReference type="GO" id="GO:0003729">
    <property type="term" value="F:mRNA binding"/>
    <property type="evidence" value="ECO:0007669"/>
    <property type="project" value="TreeGrafter"/>
</dbReference>
<dbReference type="GO" id="GO:0000398">
    <property type="term" value="P:mRNA splicing, via spliceosome"/>
    <property type="evidence" value="ECO:0007669"/>
    <property type="project" value="InterPro"/>
</dbReference>
<proteinExistence type="predicted"/>
<keyword evidence="2" id="KW-1185">Reference proteome</keyword>
<keyword evidence="1" id="KW-0853">WD repeat</keyword>
<accession>A0A914SDG1</accession>
<evidence type="ECO:0000256" key="1">
    <source>
        <dbReference type="PROSITE-ProRule" id="PRU00221"/>
    </source>
</evidence>
<dbReference type="InterPro" id="IPR032847">
    <property type="entry name" value="PRPF17"/>
</dbReference>
<organism evidence="2 3">
    <name type="scientific">Parascaris equorum</name>
    <name type="common">Equine roundworm</name>
    <dbReference type="NCBI Taxonomy" id="6256"/>
    <lineage>
        <taxon>Eukaryota</taxon>
        <taxon>Metazoa</taxon>
        <taxon>Ecdysozoa</taxon>
        <taxon>Nematoda</taxon>
        <taxon>Chromadorea</taxon>
        <taxon>Rhabditida</taxon>
        <taxon>Spirurina</taxon>
        <taxon>Ascaridomorpha</taxon>
        <taxon>Ascaridoidea</taxon>
        <taxon>Ascarididae</taxon>
        <taxon>Parascaris</taxon>
    </lineage>
</organism>
<dbReference type="GO" id="GO:0071013">
    <property type="term" value="C:catalytic step 2 spliceosome"/>
    <property type="evidence" value="ECO:0007669"/>
    <property type="project" value="InterPro"/>
</dbReference>
<protein>
    <submittedName>
        <fullName evidence="3">Uncharacterized protein</fullName>
    </submittedName>
</protein>
<evidence type="ECO:0000313" key="3">
    <source>
        <dbReference type="WBParaSite" id="PEQ_0001210601-mRNA-1"/>
    </source>
</evidence>
<dbReference type="InterPro" id="IPR001680">
    <property type="entry name" value="WD40_rpt"/>
</dbReference>
<dbReference type="SUPFAM" id="SSF50978">
    <property type="entry name" value="WD40 repeat-like"/>
    <property type="match status" value="1"/>
</dbReference>
<dbReference type="InterPro" id="IPR015943">
    <property type="entry name" value="WD40/YVTN_repeat-like_dom_sf"/>
</dbReference>
<feature type="repeat" description="WD" evidence="1">
    <location>
        <begin position="30"/>
        <end position="72"/>
    </location>
</feature>